<dbReference type="AlphaFoldDB" id="A0A4C1UEZ3"/>
<organism evidence="1 2">
    <name type="scientific">Eumeta variegata</name>
    <name type="common">Bagworm moth</name>
    <name type="synonym">Eumeta japonica</name>
    <dbReference type="NCBI Taxonomy" id="151549"/>
    <lineage>
        <taxon>Eukaryota</taxon>
        <taxon>Metazoa</taxon>
        <taxon>Ecdysozoa</taxon>
        <taxon>Arthropoda</taxon>
        <taxon>Hexapoda</taxon>
        <taxon>Insecta</taxon>
        <taxon>Pterygota</taxon>
        <taxon>Neoptera</taxon>
        <taxon>Endopterygota</taxon>
        <taxon>Lepidoptera</taxon>
        <taxon>Glossata</taxon>
        <taxon>Ditrysia</taxon>
        <taxon>Tineoidea</taxon>
        <taxon>Psychidae</taxon>
        <taxon>Oiketicinae</taxon>
        <taxon>Eumeta</taxon>
    </lineage>
</organism>
<dbReference type="EMBL" id="BGZK01000164">
    <property type="protein sequence ID" value="GBP24687.1"/>
    <property type="molecule type" value="Genomic_DNA"/>
</dbReference>
<accession>A0A4C1UEZ3</accession>
<dbReference type="Proteomes" id="UP000299102">
    <property type="component" value="Unassembled WGS sequence"/>
</dbReference>
<evidence type="ECO:0000313" key="2">
    <source>
        <dbReference type="Proteomes" id="UP000299102"/>
    </source>
</evidence>
<gene>
    <name evidence="1" type="ORF">EVAR_15893_1</name>
</gene>
<proteinExistence type="predicted"/>
<name>A0A4C1UEZ3_EUMVA</name>
<comment type="caution">
    <text evidence="1">The sequence shown here is derived from an EMBL/GenBank/DDBJ whole genome shotgun (WGS) entry which is preliminary data.</text>
</comment>
<protein>
    <submittedName>
        <fullName evidence="1">Uncharacterized protein</fullName>
    </submittedName>
</protein>
<keyword evidence="2" id="KW-1185">Reference proteome</keyword>
<reference evidence="1 2" key="1">
    <citation type="journal article" date="2019" name="Commun. Biol.">
        <title>The bagworm genome reveals a unique fibroin gene that provides high tensile strength.</title>
        <authorList>
            <person name="Kono N."/>
            <person name="Nakamura H."/>
            <person name="Ohtoshi R."/>
            <person name="Tomita M."/>
            <person name="Numata K."/>
            <person name="Arakawa K."/>
        </authorList>
    </citation>
    <scope>NUCLEOTIDE SEQUENCE [LARGE SCALE GENOMIC DNA]</scope>
</reference>
<evidence type="ECO:0000313" key="1">
    <source>
        <dbReference type="EMBL" id="GBP24687.1"/>
    </source>
</evidence>
<sequence>MLSVGRGEKATGPVRAPCARALRGSVSPHMQIHGAMFGYEWQCAQALISTLRNSTSARAHAACAVSPYTANIDRCSTYHCRMTFYYNI</sequence>